<comment type="caution">
    <text evidence="2">The sequence shown here is derived from an EMBL/GenBank/DDBJ whole genome shotgun (WGS) entry which is preliminary data.</text>
</comment>
<protein>
    <submittedName>
        <fullName evidence="2">ABC transporter substrate-binding protein</fullName>
    </submittedName>
</protein>
<evidence type="ECO:0000313" key="2">
    <source>
        <dbReference type="EMBL" id="TMQ70252.1"/>
    </source>
</evidence>
<dbReference type="Gene3D" id="3.40.190.10">
    <property type="entry name" value="Periplasmic binding protein-like II"/>
    <property type="match status" value="2"/>
</dbReference>
<dbReference type="GO" id="GO:0009228">
    <property type="term" value="P:thiamine biosynthetic process"/>
    <property type="evidence" value="ECO:0007669"/>
    <property type="project" value="InterPro"/>
</dbReference>
<dbReference type="Proteomes" id="UP000319836">
    <property type="component" value="Unassembled WGS sequence"/>
</dbReference>
<dbReference type="InterPro" id="IPR015168">
    <property type="entry name" value="SsuA/THI5"/>
</dbReference>
<feature type="domain" description="SsuA/THI5-like" evidence="1">
    <location>
        <begin position="28"/>
        <end position="242"/>
    </location>
</feature>
<dbReference type="InterPro" id="IPR027939">
    <property type="entry name" value="NMT1/THI5"/>
</dbReference>
<dbReference type="AlphaFoldDB" id="A0A538U2Z2"/>
<dbReference type="Pfam" id="PF09084">
    <property type="entry name" value="NMT1"/>
    <property type="match status" value="1"/>
</dbReference>
<dbReference type="SUPFAM" id="SSF53850">
    <property type="entry name" value="Periplasmic binding protein-like II"/>
    <property type="match status" value="1"/>
</dbReference>
<proteinExistence type="predicted"/>
<organism evidence="2 3">
    <name type="scientific">Eiseniibacteriota bacterium</name>
    <dbReference type="NCBI Taxonomy" id="2212470"/>
    <lineage>
        <taxon>Bacteria</taxon>
        <taxon>Candidatus Eiseniibacteriota</taxon>
    </lineage>
</organism>
<dbReference type="PANTHER" id="PTHR31528">
    <property type="entry name" value="4-AMINO-5-HYDROXYMETHYL-2-METHYLPYRIMIDINE PHOSPHATE SYNTHASE THI11-RELATED"/>
    <property type="match status" value="1"/>
</dbReference>
<reference evidence="2 3" key="1">
    <citation type="journal article" date="2019" name="Nat. Microbiol.">
        <title>Mediterranean grassland soil C-N compound turnover is dependent on rainfall and depth, and is mediated by genomically divergent microorganisms.</title>
        <authorList>
            <person name="Diamond S."/>
            <person name="Andeer P.F."/>
            <person name="Li Z."/>
            <person name="Crits-Christoph A."/>
            <person name="Burstein D."/>
            <person name="Anantharaman K."/>
            <person name="Lane K.R."/>
            <person name="Thomas B.C."/>
            <person name="Pan C."/>
            <person name="Northen T.R."/>
            <person name="Banfield J.F."/>
        </authorList>
    </citation>
    <scope>NUCLEOTIDE SEQUENCE [LARGE SCALE GENOMIC DNA]</scope>
    <source>
        <strain evidence="2">WS_10</strain>
    </source>
</reference>
<sequence>ALVAAADPSWGAAKDVRFILDFMPDGFHSPFYVALDKGFFAEEGLNVKISRGYGSGDTVLKLAAGQYDIGLAAIGALITARANENAAVKGVMLYLTRDMLTIWVRDEGKINSPKDLEGKTITTTPGNGHFVMFPAFAKGAGIDATKIKWVTVDGAAMGPMLINKQIDAAPFFASHGPRIQAQAAERGIRLKAFPYADYGLKIYSTSLIARDETIQKDPEMLGKFVRASLKGMRWANDNVDEAAKIVMKHNPEVTYDATKGAWEVSRKFIFVEEATKDGQGYYEPNRLRSTSEQLHGALKLKRMPSADEIATNQFIPK</sequence>
<dbReference type="PANTHER" id="PTHR31528:SF15">
    <property type="entry name" value="RIBOFLAVIN-BINDING PROTEIN RIBY"/>
    <property type="match status" value="1"/>
</dbReference>
<evidence type="ECO:0000313" key="3">
    <source>
        <dbReference type="Proteomes" id="UP000319836"/>
    </source>
</evidence>
<gene>
    <name evidence="2" type="ORF">E6K80_09090</name>
</gene>
<accession>A0A538U2Z2</accession>
<evidence type="ECO:0000259" key="1">
    <source>
        <dbReference type="Pfam" id="PF09084"/>
    </source>
</evidence>
<name>A0A538U2Z2_UNCEI</name>
<dbReference type="EMBL" id="VBPA01000223">
    <property type="protein sequence ID" value="TMQ70252.1"/>
    <property type="molecule type" value="Genomic_DNA"/>
</dbReference>
<feature type="non-terminal residue" evidence="2">
    <location>
        <position position="1"/>
    </location>
</feature>